<evidence type="ECO:0000313" key="3">
    <source>
        <dbReference type="EMBL" id="XBT18775.1"/>
    </source>
</evidence>
<sequence length="408" mass="48855">MFKNIKNQFPFFKKNPKIIYLDNASTTQKLNSVIKNITYIYKKYYSNCRSNHKFANKIEYLIYKTKYIIKNFINAKYLEEIFFTQNTTESLNIISKCLNFKLLKNIKCNKFLISFYEHNSNYLPWINFTKKFNLKLEYLPLNKKGFIDFLKLKQIIKKVKIISISYISNVFGIKLNIKKISKLCKKFNIILILDCAQSIGDLKVNVQKYKIDFLVFSMHKIYGPEGVGILYCKKKILKIMNKYNLGGGSINSIINYKKHIVDYKSNFLGFEYGTRNNVNIISSYKVFKFIYKYKLSNIQKYKFNLLKFCEYKLKQITNIKIYFEKIKKYSIISFNILNISCFDINFFLNQYNVFIRSGYHCSHLYFKKYNIKNGTIRLSFSIYNTIIDIIKFIKILKFILNKFFKKFI</sequence>
<dbReference type="AlphaFoldDB" id="A0AAU7QV49"/>
<dbReference type="Gene3D" id="3.90.1150.10">
    <property type="entry name" value="Aspartate Aminotransferase, domain 1"/>
    <property type="match status" value="1"/>
</dbReference>
<name>A0AAU7QV49_9FLAO</name>
<keyword evidence="1" id="KW-0663">Pyridoxal phosphate</keyword>
<dbReference type="PANTHER" id="PTHR43586:SF8">
    <property type="entry name" value="CYSTEINE DESULFURASE 1, CHLOROPLASTIC"/>
    <property type="match status" value="1"/>
</dbReference>
<proteinExistence type="predicted"/>
<dbReference type="GO" id="GO:0008483">
    <property type="term" value="F:transaminase activity"/>
    <property type="evidence" value="ECO:0007669"/>
    <property type="project" value="UniProtKB-KW"/>
</dbReference>
<dbReference type="InterPro" id="IPR000192">
    <property type="entry name" value="Aminotrans_V_dom"/>
</dbReference>
<dbReference type="InterPro" id="IPR015424">
    <property type="entry name" value="PyrdxlP-dep_Trfase"/>
</dbReference>
<gene>
    <name evidence="3" type="ORF">ABPD24_00445</name>
</gene>
<dbReference type="InterPro" id="IPR015421">
    <property type="entry name" value="PyrdxlP-dep_Trfase_major"/>
</dbReference>
<evidence type="ECO:0000256" key="1">
    <source>
        <dbReference type="ARBA" id="ARBA00022898"/>
    </source>
</evidence>
<evidence type="ECO:0000259" key="2">
    <source>
        <dbReference type="Pfam" id="PF00266"/>
    </source>
</evidence>
<dbReference type="InterPro" id="IPR015422">
    <property type="entry name" value="PyrdxlP-dep_Trfase_small"/>
</dbReference>
<accession>A0AAU7QV49</accession>
<dbReference type="SUPFAM" id="SSF53383">
    <property type="entry name" value="PLP-dependent transferases"/>
    <property type="match status" value="1"/>
</dbReference>
<organism evidence="3">
    <name type="scientific">Candidatus Shikimatogenerans sp. AspAUS03</name>
    <dbReference type="NCBI Taxonomy" id="3158563"/>
    <lineage>
        <taxon>Bacteria</taxon>
        <taxon>Pseudomonadati</taxon>
        <taxon>Bacteroidota</taxon>
        <taxon>Flavobacteriia</taxon>
        <taxon>Flavobacteriales</taxon>
        <taxon>Candidatus Shikimatogenerans</taxon>
    </lineage>
</organism>
<keyword evidence="3" id="KW-0032">Aminotransferase</keyword>
<dbReference type="EMBL" id="CP157897">
    <property type="protein sequence ID" value="XBT18775.1"/>
    <property type="molecule type" value="Genomic_DNA"/>
</dbReference>
<feature type="domain" description="Aminotransferase class V" evidence="2">
    <location>
        <begin position="19"/>
        <end position="389"/>
    </location>
</feature>
<dbReference type="Pfam" id="PF00266">
    <property type="entry name" value="Aminotran_5"/>
    <property type="match status" value="1"/>
</dbReference>
<keyword evidence="3" id="KW-0808">Transferase</keyword>
<protein>
    <submittedName>
        <fullName evidence="3">Aminotransferase class V-fold PLP-dependent enzyme</fullName>
    </submittedName>
</protein>
<reference evidence="3" key="1">
    <citation type="submission" date="2024-06" db="EMBL/GenBank/DDBJ databases">
        <title>Diversity, functionality, and evolutionary history of bacterial symbionts in false click beetles (Coleoptera, Throscidae).</title>
        <authorList>
            <person name="Wierz J.C."/>
            <person name="Malm H."/>
            <person name="Kaltenpoth M."/>
            <person name="Engl T."/>
        </authorList>
    </citation>
    <scope>NUCLEOTIDE SEQUENCE</scope>
    <source>
        <strain evidence="3">AspAUS03</strain>
    </source>
</reference>
<dbReference type="Gene3D" id="3.40.640.10">
    <property type="entry name" value="Type I PLP-dependent aspartate aminotransferase-like (Major domain)"/>
    <property type="match status" value="1"/>
</dbReference>
<dbReference type="PANTHER" id="PTHR43586">
    <property type="entry name" value="CYSTEINE DESULFURASE"/>
    <property type="match status" value="1"/>
</dbReference>